<dbReference type="OrthoDB" id="74764at2759"/>
<name>A0A9W9VZ96_9EURO</name>
<reference evidence="4" key="1">
    <citation type="submission" date="2022-12" db="EMBL/GenBank/DDBJ databases">
        <authorList>
            <person name="Petersen C."/>
        </authorList>
    </citation>
    <scope>NUCLEOTIDE SEQUENCE</scope>
    <source>
        <strain evidence="4">IBT 29677</strain>
    </source>
</reference>
<keyword evidence="2" id="KW-0732">Signal</keyword>
<evidence type="ECO:0000256" key="1">
    <source>
        <dbReference type="SAM" id="MobiDB-lite"/>
    </source>
</evidence>
<dbReference type="Pfam" id="PF01822">
    <property type="entry name" value="WSC"/>
    <property type="match status" value="1"/>
</dbReference>
<dbReference type="Proteomes" id="UP001147747">
    <property type="component" value="Unassembled WGS sequence"/>
</dbReference>
<sequence length="532" mass="57267">MHIQFQSLLFATVLRLVSAKDSRTFAVNHFYGQGPLTEGRMDPIVNPGVPASHVHAIQGGSNFNLTMGNVDLMDSHCTSSLVDADKSNYWTPSLYFQDPTNGSFIAVPFFYMNVYYFFEPTDDEIKPFPVGLRMMSGDKDLRTPPTGGAANVLDTNQGKIQPVQWTCPRSSYDTPSYPTDSDGLHGVGIQDPNNKGAGAGFPDANCDGYASPLRADIHFPSCYNPKAGLTDFKNNMAFPSGKGTTYGKANCPEGWIHLPHIFYEVYWNTPLFADLWEQNKGKQPFILANGDRTGYSLHGDFIAGWDEDVLQKIINNCDAGDSGMDKCADAGTINDSSQTCNIKNLVPEPISGVLEKLPGNNPPSGWGQGASSSSSSSSEDTGSLTTATATVKSAVYTGASTSEKSSDNESNADEWSYLGCYSDKLSARVLNGVQFADLGKVTSTGCISYCEKAGFSMAGTEYAGECFCGNDLGDSSKIAADQCNMTCDGDASQVCGGSLALSVYGKASDSSSKKLRRHLSHHRFGRYNHMKN</sequence>
<feature type="region of interest" description="Disordered" evidence="1">
    <location>
        <begin position="352"/>
        <end position="384"/>
    </location>
</feature>
<dbReference type="InterPro" id="IPR002889">
    <property type="entry name" value="WSC_carb-bd"/>
</dbReference>
<dbReference type="EMBL" id="JAPZBU010000008">
    <property type="protein sequence ID" value="KAJ5392027.1"/>
    <property type="molecule type" value="Genomic_DNA"/>
</dbReference>
<dbReference type="GeneID" id="81371134"/>
<keyword evidence="5" id="KW-1185">Reference proteome</keyword>
<dbReference type="RefSeq" id="XP_056487705.1">
    <property type="nucleotide sequence ID" value="XM_056632154.1"/>
</dbReference>
<feature type="signal peptide" evidence="2">
    <location>
        <begin position="1"/>
        <end position="19"/>
    </location>
</feature>
<feature type="domain" description="WSC" evidence="3">
    <location>
        <begin position="414"/>
        <end position="507"/>
    </location>
</feature>
<dbReference type="PANTHER" id="PTHR43662:SF11">
    <property type="entry name" value="WSC DOMAIN-CONTAINING PROTEIN"/>
    <property type="match status" value="1"/>
</dbReference>
<dbReference type="SMART" id="SM00321">
    <property type="entry name" value="WSC"/>
    <property type="match status" value="1"/>
</dbReference>
<proteinExistence type="predicted"/>
<dbReference type="PANTHER" id="PTHR43662">
    <property type="match status" value="1"/>
</dbReference>
<evidence type="ECO:0000259" key="3">
    <source>
        <dbReference type="PROSITE" id="PS51212"/>
    </source>
</evidence>
<dbReference type="AlphaFoldDB" id="A0A9W9VZ96"/>
<reference evidence="4" key="2">
    <citation type="journal article" date="2023" name="IMA Fungus">
        <title>Comparative genomic study of the Penicillium genus elucidates a diverse pangenome and 15 lateral gene transfer events.</title>
        <authorList>
            <person name="Petersen C."/>
            <person name="Sorensen T."/>
            <person name="Nielsen M.R."/>
            <person name="Sondergaard T.E."/>
            <person name="Sorensen J.L."/>
            <person name="Fitzpatrick D.A."/>
            <person name="Frisvad J.C."/>
            <person name="Nielsen K.L."/>
        </authorList>
    </citation>
    <scope>NUCLEOTIDE SEQUENCE</scope>
    <source>
        <strain evidence="4">IBT 29677</strain>
    </source>
</reference>
<feature type="chain" id="PRO_5040727753" description="WSC domain-containing protein" evidence="2">
    <location>
        <begin position="20"/>
        <end position="532"/>
    </location>
</feature>
<evidence type="ECO:0000256" key="2">
    <source>
        <dbReference type="SAM" id="SignalP"/>
    </source>
</evidence>
<dbReference type="PROSITE" id="PS51212">
    <property type="entry name" value="WSC"/>
    <property type="match status" value="1"/>
</dbReference>
<evidence type="ECO:0000313" key="5">
    <source>
        <dbReference type="Proteomes" id="UP001147747"/>
    </source>
</evidence>
<organism evidence="4 5">
    <name type="scientific">Penicillium cosmopolitanum</name>
    <dbReference type="NCBI Taxonomy" id="1131564"/>
    <lineage>
        <taxon>Eukaryota</taxon>
        <taxon>Fungi</taxon>
        <taxon>Dikarya</taxon>
        <taxon>Ascomycota</taxon>
        <taxon>Pezizomycotina</taxon>
        <taxon>Eurotiomycetes</taxon>
        <taxon>Eurotiomycetidae</taxon>
        <taxon>Eurotiales</taxon>
        <taxon>Aspergillaceae</taxon>
        <taxon>Penicillium</taxon>
    </lineage>
</organism>
<gene>
    <name evidence="4" type="ORF">N7509_007517</name>
</gene>
<dbReference type="InterPro" id="IPR018535">
    <property type="entry name" value="DUF1996"/>
</dbReference>
<protein>
    <recommendedName>
        <fullName evidence="3">WSC domain-containing protein</fullName>
    </recommendedName>
</protein>
<evidence type="ECO:0000313" key="4">
    <source>
        <dbReference type="EMBL" id="KAJ5392027.1"/>
    </source>
</evidence>
<accession>A0A9W9VZ96</accession>
<dbReference type="Pfam" id="PF09362">
    <property type="entry name" value="DUF1996"/>
    <property type="match status" value="1"/>
</dbReference>
<comment type="caution">
    <text evidence="4">The sequence shown here is derived from an EMBL/GenBank/DDBJ whole genome shotgun (WGS) entry which is preliminary data.</text>
</comment>